<dbReference type="STRING" id="1229205.BUPH_05717"/>
<protein>
    <submittedName>
        <fullName evidence="1">Uncharacterized protein</fullName>
    </submittedName>
</protein>
<dbReference type="PATRIC" id="fig|1229205.11.peg.5951"/>
<evidence type="ECO:0000313" key="1">
    <source>
        <dbReference type="EMBL" id="AFT89371.1"/>
    </source>
</evidence>
<evidence type="ECO:0000313" key="2">
    <source>
        <dbReference type="Proteomes" id="UP000010105"/>
    </source>
</evidence>
<dbReference type="AlphaFoldDB" id="K0DT49"/>
<dbReference type="KEGG" id="bpx:BUPH_05717"/>
<dbReference type="Proteomes" id="UP000010105">
    <property type="component" value="Chromosome 2"/>
</dbReference>
<accession>K0DT49</accession>
<dbReference type="EMBL" id="CP003864">
    <property type="protein sequence ID" value="AFT89371.1"/>
    <property type="molecule type" value="Genomic_DNA"/>
</dbReference>
<dbReference type="HOGENOM" id="CLU_2750005_0_0_4"/>
<name>K0DT49_9BURK</name>
<proteinExistence type="predicted"/>
<reference evidence="1 2" key="1">
    <citation type="journal article" date="2012" name="J. Bacteriol.">
        <title>Complete Genome Sequence of Burkholderia phenoliruptrix BR3459a (CLA1), a Heat-Tolerant, Nitrogen-Fixing Symbiont of Mimosa flocculosa.</title>
        <authorList>
            <person name="de Oliveira Cunha C."/>
            <person name="Goda Zuleta L.F."/>
            <person name="Paula de Almeida L.G."/>
            <person name="Prioli Ciapina L."/>
            <person name="Lustrino Borges W."/>
            <person name="Pitard R.M."/>
            <person name="Baldani J.I."/>
            <person name="Straliotto R."/>
            <person name="de Faria S.M."/>
            <person name="Hungria M."/>
            <person name="Sousa Cavada B."/>
            <person name="Mercante F.M."/>
            <person name="Ribeiro de Vasconcelos A.T."/>
        </authorList>
    </citation>
    <scope>NUCLEOTIDE SEQUENCE [LARGE SCALE GENOMIC DNA]</scope>
    <source>
        <strain evidence="1 2">BR3459a</strain>
    </source>
</reference>
<gene>
    <name evidence="1" type="ORF">BUPH_05717</name>
</gene>
<organism evidence="1 2">
    <name type="scientific">Paraburkholderia phenoliruptrix BR3459a</name>
    <dbReference type="NCBI Taxonomy" id="1229205"/>
    <lineage>
        <taxon>Bacteria</taxon>
        <taxon>Pseudomonadati</taxon>
        <taxon>Pseudomonadota</taxon>
        <taxon>Betaproteobacteria</taxon>
        <taxon>Burkholderiales</taxon>
        <taxon>Burkholderiaceae</taxon>
        <taxon>Paraburkholderia</taxon>
    </lineage>
</organism>
<sequence>MFGDLPSANFNGHGCYRRLLRFAHEMSCVKRYGLQQARRVPCGMRNRRRRQVRLLLITPFTFLSNKSITK</sequence>